<dbReference type="GO" id="GO:0021799">
    <property type="term" value="P:cerebral cortex radially oriented cell migration"/>
    <property type="evidence" value="ECO:0007669"/>
    <property type="project" value="Ensembl"/>
</dbReference>
<dbReference type="InterPro" id="IPR013783">
    <property type="entry name" value="Ig-like_fold"/>
</dbReference>
<dbReference type="GO" id="GO:0005737">
    <property type="term" value="C:cytoplasm"/>
    <property type="evidence" value="ECO:0007669"/>
    <property type="project" value="Ensembl"/>
</dbReference>
<dbReference type="SUPFAM" id="SSF48726">
    <property type="entry name" value="Immunoglobulin"/>
    <property type="match status" value="2"/>
</dbReference>
<feature type="coiled-coil region" evidence="4">
    <location>
        <begin position="492"/>
        <end position="554"/>
    </location>
</feature>
<evidence type="ECO:0000256" key="2">
    <source>
        <dbReference type="ARBA" id="ARBA00023157"/>
    </source>
</evidence>
<dbReference type="InterPro" id="IPR013098">
    <property type="entry name" value="Ig_I-set"/>
</dbReference>
<comment type="similarity">
    <text evidence="1">Belongs to the protein kinase superfamily. CAMK Ser/Thr protein kinase family.</text>
</comment>
<evidence type="ECO:0000259" key="5">
    <source>
        <dbReference type="PROSITE" id="PS50835"/>
    </source>
</evidence>
<evidence type="ECO:0000313" key="6">
    <source>
        <dbReference type="Ensembl" id="ENSABRP00000004770.1"/>
    </source>
</evidence>
<dbReference type="InterPro" id="IPR003598">
    <property type="entry name" value="Ig_sub2"/>
</dbReference>
<keyword evidence="3" id="KW-0393">Immunoglobulin domain</keyword>
<dbReference type="PANTHER" id="PTHR42757">
    <property type="entry name" value="IGLON FAMILY OF IMMUNOGLOBULIN SUPERFAMILY-RELATED"/>
    <property type="match status" value="1"/>
</dbReference>
<evidence type="ECO:0000256" key="1">
    <source>
        <dbReference type="ARBA" id="ARBA00006692"/>
    </source>
</evidence>
<dbReference type="GO" id="GO:0005813">
    <property type="term" value="C:centrosome"/>
    <property type="evidence" value="ECO:0007669"/>
    <property type="project" value="Ensembl"/>
</dbReference>
<dbReference type="Gene3D" id="1.20.58.60">
    <property type="match status" value="2"/>
</dbReference>
<reference evidence="6" key="1">
    <citation type="submission" date="2025-08" db="UniProtKB">
        <authorList>
            <consortium name="Ensembl"/>
        </authorList>
    </citation>
    <scope>IDENTIFICATION</scope>
</reference>
<dbReference type="PANTHER" id="PTHR42757:SF44">
    <property type="entry name" value="COILED-COIL DOMAIN-CONTAINING PROTEIN 141"/>
    <property type="match status" value="1"/>
</dbReference>
<evidence type="ECO:0000256" key="4">
    <source>
        <dbReference type="SAM" id="Coils"/>
    </source>
</evidence>
<dbReference type="GeneTree" id="ENSGT00440000038972"/>
<dbReference type="InterPro" id="IPR007110">
    <property type="entry name" value="Ig-like_dom"/>
</dbReference>
<dbReference type="Pfam" id="PF07679">
    <property type="entry name" value="I-set"/>
    <property type="match status" value="2"/>
</dbReference>
<gene>
    <name evidence="6" type="primary">CCDC141</name>
</gene>
<feature type="coiled-coil region" evidence="4">
    <location>
        <begin position="285"/>
        <end position="312"/>
    </location>
</feature>
<feature type="domain" description="Ig-like" evidence="5">
    <location>
        <begin position="1536"/>
        <end position="1623"/>
    </location>
</feature>
<proteinExistence type="inferred from homology"/>
<sequence length="1720" mass="196379">MSNEASSGQKLSTTTVSSVAVHAGNASIVIAVLKCGKWVKLQLAESTPNLLEIGSNQDETKKLLQDHELLLTKLKALEDQVWDLLHEADKAAEENKDKSQVYDAMAETLGDAWDALIIMLEKRQTLLELTSVFFENALEFAVKIDQVEDFLKNAQEFDNIDTLRELLLQQEHHTKELLEKSLTLLNKSQELTEFIEGFKCEGPNANPELIQGAHSSCLKIDNLLELLQDRRRQLDRFLKHQRQGLEQVLQIFLWHQQENKVTSWYKKNIRDYVHKQNLGSSLLENEELLQEHKEMEVKVKEWNSTVEQLEAEALKILLSEDYTEKEHLNLTNQKICLLQEEVCCHMEERKALLQEANDFFNAAGKALDALEGIEKYLRIVNSEGLSLPVLAMKYKELKEEIKGCTASTLRKGQTLVHKADSHSSWVTEIQKIIEYVQKKVDQLLRQCPDYKELTLKKQQWSTSLEDHLNMVSESIKKITPKLAIGVEIDSCLSESERSLNKYLELANQMKEASHELEAAKGIIKDMEEFEPEQVAAFSSKTDFLNEELKKTERNINSKLEILTTYVNFLKSAVEVNDHIQNLKEFYQAEPLQTSREVENKSAIESANTKWQKTIKMIFSTENLGHNFLNLANMANESLLLKAENTVQVTEDTIINLSKEKKELTDLWAIWNFKINQVKPIKQQCLIFKEQLTKTTHGLKILQEALRLMSTVDLGSDLCIALELQKLNQIKPQFQQLNAELEYMIKVLESPSQKGFPVKENSERISELIHLHRMVKSMMTEYDEIFNKTVKFHHVKKELECLSKSGELDIPEITEGPEDVHHAKAYLLNAQKKHAHIRQLYKLVITQGVDILSAVQQTNCLNVSVKNLKQELARLECDSINWSSKADKYEEELSQHFQYCTNQEEINELRESFKDLKKKFNNLKFNYTKKTEKARNLKALKINIQQVDTYAEKIQVLKKKMDNLEKKFIDSAANELNGRVLLGSINELQKQLSDFGRVVEDYSQNLNLMEHLQQMMEECQFCFEDVSATVIRVGKYSAECKTREAIETLYKQFNKFIESTVPQQEEKLQQIIDLAKQLYGFEEGKKYVEKSVSKYKEILNSVDELCRSLREFKEIQKDEFAEELVTVQKEERNCQYACEAVIDEAEEKKQQMGSDILLTNSKSVSEKRNNMSPTNTKQERNKLADIPIICPAGKDLVSQDAELPSSAKEKSSQTKFLAEEIPSGDEYECISPDDISLPPLSETPESNVLFSETELEEQCCCSSHNPHASSYSLQIQKNTIGKKLMEASDLLTNSAYADATNIRMEIPSDQFEKFYISSADSDPKVRAEAPLAYSLRAVSEASTASCTVNAKPVYSMRSEVCKTHLQHLELCKSMAEAQEQLHDLNNCTKTQDRLHALPDAFSGFMFQSDATRSCQRQMVTREEIKSASEKNSMASLTGQAPNFSQLLSNVTVMEGSPVTLEVEVTGFPEPTLTWYKKGQKLTADEHLTLLQKETKHTLLIQKVCDKDAGLYVVRAKNSSGTISSSAILHVKVQGKQPNFIQKFGHTTLQEGEDLILHCTIHGKPKPHVCWTKDDIQVVAGDISIEKLGDTYYLLKRNVVLADTGKYICVASNEVGKAHCSAVVTVIEKNKTPEISTVTQTKSEWKDGYFSEKVNVTTGELLQTQDTFYVRDQRPLTKHLPLRFKEKLWLQGVYLELVRPTEVSFNLEHDPVLLHASEDQMD</sequence>
<feature type="coiled-coil region" evidence="4">
    <location>
        <begin position="639"/>
        <end position="666"/>
    </location>
</feature>
<protein>
    <submittedName>
        <fullName evidence="6">Coiled-coil domain containing 141</fullName>
    </submittedName>
</protein>
<dbReference type="SUPFAM" id="SSF46966">
    <property type="entry name" value="Spectrin repeat"/>
    <property type="match status" value="2"/>
</dbReference>
<dbReference type="PROSITE" id="PS50835">
    <property type="entry name" value="IG_LIKE"/>
    <property type="match status" value="2"/>
</dbReference>
<reference evidence="6" key="2">
    <citation type="submission" date="2025-09" db="UniProtKB">
        <authorList>
            <consortium name="Ensembl"/>
        </authorList>
    </citation>
    <scope>IDENTIFICATION</scope>
</reference>
<dbReference type="InterPro" id="IPR036179">
    <property type="entry name" value="Ig-like_dom_sf"/>
</dbReference>
<accession>A0A8B9BIG3</accession>
<dbReference type="Gene3D" id="2.60.40.10">
    <property type="entry name" value="Immunoglobulins"/>
    <property type="match status" value="2"/>
</dbReference>
<dbReference type="GO" id="GO:0051642">
    <property type="term" value="P:centrosome localization"/>
    <property type="evidence" value="ECO:0007669"/>
    <property type="project" value="Ensembl"/>
</dbReference>
<keyword evidence="7" id="KW-1185">Reference proteome</keyword>
<dbReference type="InterPro" id="IPR050876">
    <property type="entry name" value="IgLON_domain"/>
</dbReference>
<dbReference type="FunFam" id="1.20.58.60:FF:000192">
    <property type="entry name" value="coiled-coil domain-containing protein 141 isoform X2"/>
    <property type="match status" value="1"/>
</dbReference>
<dbReference type="FunFam" id="2.60.40.10:FF:000080">
    <property type="entry name" value="Myosin light chain kinase, smooth muscle"/>
    <property type="match status" value="1"/>
</dbReference>
<keyword evidence="4" id="KW-0175">Coiled coil</keyword>
<dbReference type="InterPro" id="IPR003599">
    <property type="entry name" value="Ig_sub"/>
</dbReference>
<dbReference type="SMART" id="SM00408">
    <property type="entry name" value="IGc2"/>
    <property type="match status" value="2"/>
</dbReference>
<feature type="domain" description="Ig-like" evidence="5">
    <location>
        <begin position="1440"/>
        <end position="1528"/>
    </location>
</feature>
<dbReference type="Ensembl" id="ENSABRT00000006779.1">
    <property type="protein sequence ID" value="ENSABRP00000004770.1"/>
    <property type="gene ID" value="ENSABRG00000004385.1"/>
</dbReference>
<feature type="coiled-coil region" evidence="4">
    <location>
        <begin position="60"/>
        <end position="94"/>
    </location>
</feature>
<dbReference type="FunFam" id="2.60.40.10:FF:000032">
    <property type="entry name" value="palladin isoform X1"/>
    <property type="match status" value="1"/>
</dbReference>
<evidence type="ECO:0000313" key="7">
    <source>
        <dbReference type="Proteomes" id="UP000694426"/>
    </source>
</evidence>
<organism evidence="6 7">
    <name type="scientific">Anser brachyrhynchus</name>
    <name type="common">Pink-footed goose</name>
    <dbReference type="NCBI Taxonomy" id="132585"/>
    <lineage>
        <taxon>Eukaryota</taxon>
        <taxon>Metazoa</taxon>
        <taxon>Chordata</taxon>
        <taxon>Craniata</taxon>
        <taxon>Vertebrata</taxon>
        <taxon>Euteleostomi</taxon>
        <taxon>Archelosauria</taxon>
        <taxon>Archosauria</taxon>
        <taxon>Dinosauria</taxon>
        <taxon>Saurischia</taxon>
        <taxon>Theropoda</taxon>
        <taxon>Coelurosauria</taxon>
        <taxon>Aves</taxon>
        <taxon>Neognathae</taxon>
        <taxon>Galloanserae</taxon>
        <taxon>Anseriformes</taxon>
        <taxon>Anatidae</taxon>
        <taxon>Anserinae</taxon>
        <taxon>Anser</taxon>
    </lineage>
</organism>
<feature type="coiled-coil region" evidence="4">
    <location>
        <begin position="857"/>
        <end position="1004"/>
    </location>
</feature>
<keyword evidence="2" id="KW-1015">Disulfide bond</keyword>
<dbReference type="SMART" id="SM00409">
    <property type="entry name" value="IG"/>
    <property type="match status" value="2"/>
</dbReference>
<evidence type="ECO:0000256" key="3">
    <source>
        <dbReference type="ARBA" id="ARBA00023319"/>
    </source>
</evidence>
<dbReference type="Proteomes" id="UP000694426">
    <property type="component" value="Unplaced"/>
</dbReference>
<name>A0A8B9BIG3_9AVES</name>